<dbReference type="Proteomes" id="UP000777438">
    <property type="component" value="Unassembled WGS sequence"/>
</dbReference>
<reference evidence="2 3" key="1">
    <citation type="journal article" date="2021" name="Nat. Commun.">
        <title>Genetic determinants of endophytism in the Arabidopsis root mycobiome.</title>
        <authorList>
            <person name="Mesny F."/>
            <person name="Miyauchi S."/>
            <person name="Thiergart T."/>
            <person name="Pickel B."/>
            <person name="Atanasova L."/>
            <person name="Karlsson M."/>
            <person name="Huettel B."/>
            <person name="Barry K.W."/>
            <person name="Haridas S."/>
            <person name="Chen C."/>
            <person name="Bauer D."/>
            <person name="Andreopoulos W."/>
            <person name="Pangilinan J."/>
            <person name="LaButti K."/>
            <person name="Riley R."/>
            <person name="Lipzen A."/>
            <person name="Clum A."/>
            <person name="Drula E."/>
            <person name="Henrissat B."/>
            <person name="Kohler A."/>
            <person name="Grigoriev I.V."/>
            <person name="Martin F.M."/>
            <person name="Hacquard S."/>
        </authorList>
    </citation>
    <scope>NUCLEOTIDE SEQUENCE [LARGE SCALE GENOMIC DNA]</scope>
    <source>
        <strain evidence="2 3">MPI-CAGE-CH-0241</strain>
    </source>
</reference>
<organism evidence="2 3">
    <name type="scientific">Thelonectria olida</name>
    <dbReference type="NCBI Taxonomy" id="1576542"/>
    <lineage>
        <taxon>Eukaryota</taxon>
        <taxon>Fungi</taxon>
        <taxon>Dikarya</taxon>
        <taxon>Ascomycota</taxon>
        <taxon>Pezizomycotina</taxon>
        <taxon>Sordariomycetes</taxon>
        <taxon>Hypocreomycetidae</taxon>
        <taxon>Hypocreales</taxon>
        <taxon>Nectriaceae</taxon>
        <taxon>Thelonectria</taxon>
    </lineage>
</organism>
<evidence type="ECO:0000313" key="2">
    <source>
        <dbReference type="EMBL" id="KAH6892490.1"/>
    </source>
</evidence>
<feature type="transmembrane region" description="Helical" evidence="1">
    <location>
        <begin position="185"/>
        <end position="207"/>
    </location>
</feature>
<keyword evidence="1" id="KW-0472">Membrane</keyword>
<feature type="transmembrane region" description="Helical" evidence="1">
    <location>
        <begin position="31"/>
        <end position="54"/>
    </location>
</feature>
<keyword evidence="3" id="KW-1185">Reference proteome</keyword>
<keyword evidence="1" id="KW-1133">Transmembrane helix</keyword>
<keyword evidence="1" id="KW-0812">Transmembrane</keyword>
<evidence type="ECO:0000313" key="3">
    <source>
        <dbReference type="Proteomes" id="UP000777438"/>
    </source>
</evidence>
<protein>
    <submittedName>
        <fullName evidence="2">Uncharacterized protein</fullName>
    </submittedName>
</protein>
<name>A0A9P8W7L0_9HYPO</name>
<dbReference type="AlphaFoldDB" id="A0A9P8W7L0"/>
<accession>A0A9P8W7L0</accession>
<evidence type="ECO:0000256" key="1">
    <source>
        <dbReference type="SAM" id="Phobius"/>
    </source>
</evidence>
<gene>
    <name evidence="2" type="ORF">B0T10DRAFT_511126</name>
</gene>
<feature type="transmembrane region" description="Helical" evidence="1">
    <location>
        <begin position="246"/>
        <end position="265"/>
    </location>
</feature>
<comment type="caution">
    <text evidence="2">The sequence shown here is derived from an EMBL/GenBank/DDBJ whole genome shotgun (WGS) entry which is preliminary data.</text>
</comment>
<feature type="transmembrane region" description="Helical" evidence="1">
    <location>
        <begin position="297"/>
        <end position="318"/>
    </location>
</feature>
<proteinExistence type="predicted"/>
<sequence length="382" mass="42202">MTKPKSVAMAITANHPARSSGRQWAFTLPTVLLALALVGWLITTMSLILIIISGSRLINNDINSSGPMRLFLSRFAIVKFNGIVPGPDSESPFLVTFYLFLTSIGWEYPSAISKSQSAGFIEPTYPSIGLSLPTDFAQVGQRVGLDPSAWGCFAPSADARRCESPFYAAFRGQRPWNSAPGYFQLFLYTISIAMALRIFVVEFLIVYRPGALRCRCRFGRRICPCPRGEAHEIALLPQSFWDRYRLWAWLLGPFLVAISSVDVYYSGESLLAFFRIAALENNSGAIMKGVAPQMGSGFVALFWVLIIAPAISTLLILAKLRLSHSAPDWMQQEDMSVSKEEADAKAHSQQAAMLIEPLGRVMGRYNGLHADDDDTRSLVCKL</sequence>
<dbReference type="EMBL" id="JAGPYM010000007">
    <property type="protein sequence ID" value="KAH6892490.1"/>
    <property type="molecule type" value="Genomic_DNA"/>
</dbReference>
<dbReference type="OrthoDB" id="4818293at2759"/>